<proteinExistence type="predicted"/>
<dbReference type="PROSITE" id="PS51257">
    <property type="entry name" value="PROKAR_LIPOPROTEIN"/>
    <property type="match status" value="1"/>
</dbReference>
<evidence type="ECO:0000259" key="2">
    <source>
        <dbReference type="PROSITE" id="PS51123"/>
    </source>
</evidence>
<dbReference type="PANTHER" id="PTHR30329:SF21">
    <property type="entry name" value="LIPOPROTEIN YIAD-RELATED"/>
    <property type="match status" value="1"/>
</dbReference>
<reference evidence="4" key="1">
    <citation type="submission" date="2017-06" db="EMBL/GenBank/DDBJ databases">
        <authorList>
            <person name="Rodrigo-Torres L."/>
            <person name="Arahal R.D."/>
            <person name="Lucena T."/>
        </authorList>
    </citation>
    <scope>NUCLEOTIDE SEQUENCE [LARGE SCALE GENOMIC DNA]</scope>
    <source>
        <strain evidence="4">CECT 9190</strain>
    </source>
</reference>
<dbReference type="PROSITE" id="PS51123">
    <property type="entry name" value="OMPA_2"/>
    <property type="match status" value="1"/>
</dbReference>
<evidence type="ECO:0000256" key="1">
    <source>
        <dbReference type="PROSITE-ProRule" id="PRU00473"/>
    </source>
</evidence>
<dbReference type="RefSeq" id="WP_087843717.1">
    <property type="nucleotide sequence ID" value="NZ_FYAK01000001.1"/>
</dbReference>
<dbReference type="Pfam" id="PF00691">
    <property type="entry name" value="OmpA"/>
    <property type="match status" value="1"/>
</dbReference>
<evidence type="ECO:0000313" key="4">
    <source>
        <dbReference type="Proteomes" id="UP000195963"/>
    </source>
</evidence>
<keyword evidence="3" id="KW-0282">Flagellum</keyword>
<evidence type="ECO:0000313" key="3">
    <source>
        <dbReference type="EMBL" id="SMY32254.1"/>
    </source>
</evidence>
<gene>
    <name evidence="3" type="ORF">PMAL9190_00433</name>
</gene>
<keyword evidence="3" id="KW-0969">Cilium</keyword>
<dbReference type="AlphaFoldDB" id="A0A1Y6M6R7"/>
<name>A0A1Y6M6R7_9GAMM</name>
<dbReference type="Proteomes" id="UP000195963">
    <property type="component" value="Unassembled WGS sequence"/>
</dbReference>
<accession>A0A1Y6M6R7</accession>
<keyword evidence="3" id="KW-0966">Cell projection</keyword>
<organism evidence="3 4">
    <name type="scientific">Photobacterium malacitanum</name>
    <dbReference type="NCBI Taxonomy" id="2204294"/>
    <lineage>
        <taxon>Bacteria</taxon>
        <taxon>Pseudomonadati</taxon>
        <taxon>Pseudomonadota</taxon>
        <taxon>Gammaproteobacteria</taxon>
        <taxon>Vibrionales</taxon>
        <taxon>Vibrionaceae</taxon>
        <taxon>Photobacterium</taxon>
    </lineage>
</organism>
<dbReference type="GO" id="GO:0016020">
    <property type="term" value="C:membrane"/>
    <property type="evidence" value="ECO:0007669"/>
    <property type="project" value="UniProtKB-UniRule"/>
</dbReference>
<dbReference type="Gene3D" id="3.30.1330.60">
    <property type="entry name" value="OmpA-like domain"/>
    <property type="match status" value="1"/>
</dbReference>
<dbReference type="InterPro" id="IPR036737">
    <property type="entry name" value="OmpA-like_sf"/>
</dbReference>
<dbReference type="EMBL" id="FYAK01000001">
    <property type="protein sequence ID" value="SMY32254.1"/>
    <property type="molecule type" value="Genomic_DNA"/>
</dbReference>
<sequence length="279" mass="31512">MELRSIKHNLKSLFVISLLLLSGCTPFAEHGRGGGANNYLNTRSTTLDHLPPLGPEDGLQFEWVLVARHLDMLIADQAQWCFPATVLQAQRNESRIASELVGGLEVDATNSLIIQRNLLQRLEYQTKDAKQQQKCKPPRNSTIEPEDLIFAKEIYNLLNSANQFTFNSVELDPKYIINLSVASQLLAKNADYKILITGHSDVFTADMADNNLARQRAEQIKRYLSIFGLNPNRIHIEAINSRPALVSIPQPSEHLSNRRVTIELMHVDQNLTLNHLSER</sequence>
<feature type="domain" description="OmpA-like" evidence="2">
    <location>
        <begin position="151"/>
        <end position="268"/>
    </location>
</feature>
<dbReference type="InterPro" id="IPR050330">
    <property type="entry name" value="Bact_OuterMem_StrucFunc"/>
</dbReference>
<keyword evidence="1" id="KW-0472">Membrane</keyword>
<dbReference type="PANTHER" id="PTHR30329">
    <property type="entry name" value="STATOR ELEMENT OF FLAGELLAR MOTOR COMPLEX"/>
    <property type="match status" value="1"/>
</dbReference>
<dbReference type="SUPFAM" id="SSF103088">
    <property type="entry name" value="OmpA-like"/>
    <property type="match status" value="1"/>
</dbReference>
<dbReference type="CDD" id="cd07185">
    <property type="entry name" value="OmpA_C-like"/>
    <property type="match status" value="1"/>
</dbReference>
<keyword evidence="4" id="KW-1185">Reference proteome</keyword>
<dbReference type="InterPro" id="IPR006665">
    <property type="entry name" value="OmpA-like"/>
</dbReference>
<protein>
    <submittedName>
        <fullName evidence="3">Flagellar motor protein MotB</fullName>
    </submittedName>
</protein>